<dbReference type="STRING" id="1036808.A0A0C3D8Q1"/>
<dbReference type="InParanoid" id="A0A0C3D8Q1"/>
<dbReference type="AlphaFoldDB" id="A0A0C3D8Q1"/>
<dbReference type="Gene3D" id="3.40.50.1820">
    <property type="entry name" value="alpha/beta hydrolase"/>
    <property type="match status" value="1"/>
</dbReference>
<evidence type="ECO:0000313" key="1">
    <source>
        <dbReference type="EMBL" id="KIM52506.1"/>
    </source>
</evidence>
<dbReference type="OrthoDB" id="2152248at2759"/>
<dbReference type="HOGENOM" id="CLU_048444_2_0_1"/>
<dbReference type="Proteomes" id="UP000053989">
    <property type="component" value="Unassembled WGS sequence"/>
</dbReference>
<evidence type="ECO:0000313" key="2">
    <source>
        <dbReference type="Proteomes" id="UP000053989"/>
    </source>
</evidence>
<evidence type="ECO:0008006" key="3">
    <source>
        <dbReference type="Google" id="ProtNLM"/>
    </source>
</evidence>
<reference evidence="2" key="2">
    <citation type="submission" date="2015-01" db="EMBL/GenBank/DDBJ databases">
        <title>Evolutionary Origins and Diversification of the Mycorrhizal Mutualists.</title>
        <authorList>
            <consortium name="DOE Joint Genome Institute"/>
            <consortium name="Mycorrhizal Genomics Consortium"/>
            <person name="Kohler A."/>
            <person name="Kuo A."/>
            <person name="Nagy L.G."/>
            <person name="Floudas D."/>
            <person name="Copeland A."/>
            <person name="Barry K.W."/>
            <person name="Cichocki N."/>
            <person name="Veneault-Fourrey C."/>
            <person name="LaButti K."/>
            <person name="Lindquist E.A."/>
            <person name="Lipzen A."/>
            <person name="Lundell T."/>
            <person name="Morin E."/>
            <person name="Murat C."/>
            <person name="Riley R."/>
            <person name="Ohm R."/>
            <person name="Sun H."/>
            <person name="Tunlid A."/>
            <person name="Henrissat B."/>
            <person name="Grigoriev I.V."/>
            <person name="Hibbett D.S."/>
            <person name="Martin F."/>
        </authorList>
    </citation>
    <scope>NUCLEOTIDE SEQUENCE [LARGE SCALE GENOMIC DNA]</scope>
    <source>
        <strain evidence="2">Foug A</strain>
    </source>
</reference>
<sequence>MSTISVTPLVVGGIPVDVYRCPSDIDSSSPIYALFVLHGRSQLTKDVEHLINTILEYNHEHMAFHKNRDLIILAFDHRNHGRRLIDARRNEAWHQNLARNNPQHAVDMYSIQTGTALDVSFIMDHISSHLYPMGERNIVEWGIAGYSLGGHSTWIALAREPRLRIGIPIVGCPDYAKLIAHRAQTTDLPFAPPYYPEHLMSYVDKHDPASSPFRAKDRSNPFLGKRILILSAGKDTLVPWSVSKDFAEGLYIGDGVKCVVVEEDAGHECTPLMIKEIVLFIQDWLNGE</sequence>
<accession>A0A0C3D8Q1</accession>
<name>A0A0C3D8Q1_9AGAM</name>
<keyword evidence="2" id="KW-1185">Reference proteome</keyword>
<protein>
    <recommendedName>
        <fullName evidence="3">Peptidase S9 prolyl oligopeptidase catalytic domain-containing protein</fullName>
    </recommendedName>
</protein>
<gene>
    <name evidence="1" type="ORF">SCLCIDRAFT_141016</name>
</gene>
<dbReference type="EMBL" id="KN822209">
    <property type="protein sequence ID" value="KIM52506.1"/>
    <property type="molecule type" value="Genomic_DNA"/>
</dbReference>
<reference evidence="1 2" key="1">
    <citation type="submission" date="2014-04" db="EMBL/GenBank/DDBJ databases">
        <authorList>
            <consortium name="DOE Joint Genome Institute"/>
            <person name="Kuo A."/>
            <person name="Kohler A."/>
            <person name="Nagy L.G."/>
            <person name="Floudas D."/>
            <person name="Copeland A."/>
            <person name="Barry K.W."/>
            <person name="Cichocki N."/>
            <person name="Veneault-Fourrey C."/>
            <person name="LaButti K."/>
            <person name="Lindquist E.A."/>
            <person name="Lipzen A."/>
            <person name="Lundell T."/>
            <person name="Morin E."/>
            <person name="Murat C."/>
            <person name="Sun H."/>
            <person name="Tunlid A."/>
            <person name="Henrissat B."/>
            <person name="Grigoriev I.V."/>
            <person name="Hibbett D.S."/>
            <person name="Martin F."/>
            <person name="Nordberg H.P."/>
            <person name="Cantor M.N."/>
            <person name="Hua S.X."/>
        </authorList>
    </citation>
    <scope>NUCLEOTIDE SEQUENCE [LARGE SCALE GENOMIC DNA]</scope>
    <source>
        <strain evidence="1 2">Foug A</strain>
    </source>
</reference>
<dbReference type="PANTHER" id="PTHR47381:SF3">
    <property type="entry name" value="ALPHA_BETA-HYDROLASES SUPERFAMILY PROTEIN"/>
    <property type="match status" value="1"/>
</dbReference>
<dbReference type="InterPro" id="IPR029058">
    <property type="entry name" value="AB_hydrolase_fold"/>
</dbReference>
<proteinExistence type="predicted"/>
<organism evidence="1 2">
    <name type="scientific">Scleroderma citrinum Foug A</name>
    <dbReference type="NCBI Taxonomy" id="1036808"/>
    <lineage>
        <taxon>Eukaryota</taxon>
        <taxon>Fungi</taxon>
        <taxon>Dikarya</taxon>
        <taxon>Basidiomycota</taxon>
        <taxon>Agaricomycotina</taxon>
        <taxon>Agaricomycetes</taxon>
        <taxon>Agaricomycetidae</taxon>
        <taxon>Boletales</taxon>
        <taxon>Sclerodermatineae</taxon>
        <taxon>Sclerodermataceae</taxon>
        <taxon>Scleroderma</taxon>
    </lineage>
</organism>
<dbReference type="PANTHER" id="PTHR47381">
    <property type="entry name" value="ALPHA/BETA-HYDROLASES SUPERFAMILY PROTEIN"/>
    <property type="match status" value="1"/>
</dbReference>
<dbReference type="SUPFAM" id="SSF53474">
    <property type="entry name" value="alpha/beta-Hydrolases"/>
    <property type="match status" value="1"/>
</dbReference>